<comment type="subcellular location">
    <subcellularLocation>
        <location evidence="2">Cytoplasm</location>
    </subcellularLocation>
</comment>
<dbReference type="GO" id="GO:0008859">
    <property type="term" value="F:exoribonuclease II activity"/>
    <property type="evidence" value="ECO:0007669"/>
    <property type="project" value="UniProtKB-EC"/>
</dbReference>
<dbReference type="InterPro" id="IPR003029">
    <property type="entry name" value="S1_domain"/>
</dbReference>
<dbReference type="RefSeq" id="WP_405339730.1">
    <property type="nucleotide sequence ID" value="NZ_JBANFI010000005.1"/>
</dbReference>
<dbReference type="NCBIfam" id="TIGR02062">
    <property type="entry name" value="RNase_B"/>
    <property type="match status" value="1"/>
</dbReference>
<dbReference type="Pfam" id="PF00773">
    <property type="entry name" value="RNB"/>
    <property type="match status" value="1"/>
</dbReference>
<evidence type="ECO:0000313" key="13">
    <source>
        <dbReference type="Proteomes" id="UP001621714"/>
    </source>
</evidence>
<dbReference type="InterPro" id="IPR022966">
    <property type="entry name" value="RNase_II/R_CS"/>
</dbReference>
<dbReference type="InterPro" id="IPR004476">
    <property type="entry name" value="RNase_II/RNase_R"/>
</dbReference>
<evidence type="ECO:0000259" key="10">
    <source>
        <dbReference type="SMART" id="SM00357"/>
    </source>
</evidence>
<dbReference type="NCBIfam" id="NF003455">
    <property type="entry name" value="PRK05054.1"/>
    <property type="match status" value="1"/>
</dbReference>
<comment type="similarity">
    <text evidence="3">Belongs to the RNR ribonuclease family. RNase II subfamily.</text>
</comment>
<accession>A0ABW8PY68</accession>
<sequence>MQNALLKNNDLLAQLKGQLRAATPRIEGRVKGTEKGFGFLEAEDGKSYFISPPNMKKVLHGDRIQAALHEEQDRKGEMKQTAEPETLIEPSLTRFIGRIQRVQGKLAVVPDHPQLNQPLKGKTVSGLDEASLTDGDWVVAHLERHPLKPKDNSFFVEVTELIAKDQDHYAPWWVILARHALPKDQPEINQAWQLEDPAELVREDLTHLPFVTIDSAQTKDMDDALCIRPRADGGWTLWVAIADPSAYVAEGSPADIEAKARAFTLYLPARTITMLPKPLSDDLCSLMPKVRRPALVARLEVAADGQLADTPHFCAAWITSQAKLDYQLVSDWLDEPKAASWQPDSEEQAAQLQHLAQLAQQRLAWRHTHALVFKETPDYRFVLDEAGQVIDIQTEERRVAHRLVEEAMLLANLALADLLSRELGQGVFNTHVGFEADQAEQVLKLLEENGLKTEAGQTFDAEYLASLAGFCDLRRQLDALPSGWLDARLRKYQGFSLLSLTPAPHFGLGVSAYATWTSPIRKYGDLLNHRLLKAWLIQTQPHPLDDQLAEALSSARKINRMAERDVKDWLYARFLADQVGQSFAAQIFSINRGGMKVRLVDNGAAVFIPASTIHANRDELICDGEQGWVMIQDQIHYRLTDQVQIELTEVRVDQRALVGRLISSNE</sequence>
<feature type="domain" description="Cold-shock" evidence="10">
    <location>
        <begin position="27"/>
        <end position="88"/>
    </location>
</feature>
<keyword evidence="5" id="KW-0540">Nuclease</keyword>
<keyword evidence="7" id="KW-0269">Exonuclease</keyword>
<dbReference type="EC" id="3.1.13.1" evidence="9"/>
<dbReference type="Gene3D" id="2.40.50.640">
    <property type="match status" value="1"/>
</dbReference>
<dbReference type="PROSITE" id="PS01175">
    <property type="entry name" value="RIBONUCLEASE_II"/>
    <property type="match status" value="1"/>
</dbReference>
<dbReference type="InterPro" id="IPR011129">
    <property type="entry name" value="CSD"/>
</dbReference>
<organism evidence="12 13">
    <name type="scientific">Marinospirillum alkalitolerans</name>
    <dbReference type="NCBI Taxonomy" id="3123374"/>
    <lineage>
        <taxon>Bacteria</taxon>
        <taxon>Pseudomonadati</taxon>
        <taxon>Pseudomonadota</taxon>
        <taxon>Gammaproteobacteria</taxon>
        <taxon>Oceanospirillales</taxon>
        <taxon>Oceanospirillaceae</taxon>
        <taxon>Marinospirillum</taxon>
    </lineage>
</organism>
<dbReference type="Pfam" id="PF17876">
    <property type="entry name" value="CSD2"/>
    <property type="match status" value="1"/>
</dbReference>
<evidence type="ECO:0000256" key="5">
    <source>
        <dbReference type="ARBA" id="ARBA00022722"/>
    </source>
</evidence>
<comment type="catalytic activity">
    <reaction evidence="1">
        <text>Exonucleolytic cleavage in the 3'- to 5'-direction to yield nucleoside 5'-phosphates.</text>
        <dbReference type="EC" id="3.1.13.1"/>
    </reaction>
</comment>
<dbReference type="InterPro" id="IPR013223">
    <property type="entry name" value="RNase_B_OB_dom"/>
</dbReference>
<comment type="caution">
    <text evidence="12">The sequence shown here is derived from an EMBL/GenBank/DDBJ whole genome shotgun (WGS) entry which is preliminary data.</text>
</comment>
<gene>
    <name evidence="12" type="ORF">V6U78_09320</name>
</gene>
<evidence type="ECO:0000259" key="11">
    <source>
        <dbReference type="SMART" id="SM00955"/>
    </source>
</evidence>
<evidence type="ECO:0000313" key="12">
    <source>
        <dbReference type="EMBL" id="MFK7161233.1"/>
    </source>
</evidence>
<evidence type="ECO:0000256" key="1">
    <source>
        <dbReference type="ARBA" id="ARBA00001849"/>
    </source>
</evidence>
<dbReference type="InterPro" id="IPR040476">
    <property type="entry name" value="CSD2"/>
</dbReference>
<reference evidence="12 13" key="1">
    <citation type="submission" date="2024-02" db="EMBL/GenBank/DDBJ databases">
        <title>Marinospirillum sp. MEB 164 isolated from Lonar lake sediment.</title>
        <authorList>
            <person name="Joshi A."/>
            <person name="Thite S."/>
        </authorList>
    </citation>
    <scope>NUCLEOTIDE SEQUENCE [LARGE SCALE GENOMIC DNA]</scope>
    <source>
        <strain evidence="12 13">MEB164</strain>
    </source>
</reference>
<name>A0ABW8PY68_9GAMM</name>
<dbReference type="SMART" id="SM00357">
    <property type="entry name" value="CSP"/>
    <property type="match status" value="1"/>
</dbReference>
<dbReference type="SMART" id="SM00955">
    <property type="entry name" value="RNB"/>
    <property type="match status" value="1"/>
</dbReference>
<dbReference type="InterPro" id="IPR011804">
    <property type="entry name" value="RNase_II"/>
</dbReference>
<dbReference type="SUPFAM" id="SSF50249">
    <property type="entry name" value="Nucleic acid-binding proteins"/>
    <property type="match status" value="4"/>
</dbReference>
<dbReference type="InterPro" id="IPR001900">
    <property type="entry name" value="RNase_II/R"/>
</dbReference>
<evidence type="ECO:0000256" key="8">
    <source>
        <dbReference type="ARBA" id="ARBA00022884"/>
    </source>
</evidence>
<evidence type="ECO:0000256" key="9">
    <source>
        <dbReference type="NCBIfam" id="TIGR02062"/>
    </source>
</evidence>
<evidence type="ECO:0000256" key="2">
    <source>
        <dbReference type="ARBA" id="ARBA00004496"/>
    </source>
</evidence>
<keyword evidence="8" id="KW-0694">RNA-binding</keyword>
<dbReference type="EMBL" id="JBANFI010000005">
    <property type="protein sequence ID" value="MFK7161233.1"/>
    <property type="molecule type" value="Genomic_DNA"/>
</dbReference>
<dbReference type="Pfam" id="PF00575">
    <property type="entry name" value="S1"/>
    <property type="match status" value="1"/>
</dbReference>
<dbReference type="Gene3D" id="2.40.50.140">
    <property type="entry name" value="Nucleic acid-binding proteins"/>
    <property type="match status" value="2"/>
</dbReference>
<evidence type="ECO:0000256" key="6">
    <source>
        <dbReference type="ARBA" id="ARBA00022801"/>
    </source>
</evidence>
<dbReference type="PANTHER" id="PTHR23355">
    <property type="entry name" value="RIBONUCLEASE"/>
    <property type="match status" value="1"/>
</dbReference>
<evidence type="ECO:0000256" key="3">
    <source>
        <dbReference type="ARBA" id="ARBA00009925"/>
    </source>
</evidence>
<dbReference type="InterPro" id="IPR012340">
    <property type="entry name" value="NA-bd_OB-fold"/>
</dbReference>
<evidence type="ECO:0000256" key="7">
    <source>
        <dbReference type="ARBA" id="ARBA00022839"/>
    </source>
</evidence>
<keyword evidence="6 12" id="KW-0378">Hydrolase</keyword>
<dbReference type="InterPro" id="IPR050180">
    <property type="entry name" value="RNR_Ribonuclease"/>
</dbReference>
<dbReference type="PANTHER" id="PTHR23355:SF37">
    <property type="entry name" value="EXORIBONUCLEASE 2"/>
    <property type="match status" value="1"/>
</dbReference>
<dbReference type="Proteomes" id="UP001621714">
    <property type="component" value="Unassembled WGS sequence"/>
</dbReference>
<protein>
    <recommendedName>
        <fullName evidence="9">Exoribonuclease II</fullName>
        <ecNumber evidence="9">3.1.13.1</ecNumber>
    </recommendedName>
</protein>
<dbReference type="Pfam" id="PF08206">
    <property type="entry name" value="OB_RNB"/>
    <property type="match status" value="1"/>
</dbReference>
<keyword evidence="4" id="KW-0963">Cytoplasm</keyword>
<evidence type="ECO:0000256" key="4">
    <source>
        <dbReference type="ARBA" id="ARBA00022490"/>
    </source>
</evidence>
<proteinExistence type="inferred from homology"/>
<feature type="domain" description="RNB" evidence="11">
    <location>
        <begin position="202"/>
        <end position="538"/>
    </location>
</feature>
<dbReference type="NCBIfam" id="TIGR00358">
    <property type="entry name" value="3_prime_RNase"/>
    <property type="match status" value="1"/>
</dbReference>
<keyword evidence="13" id="KW-1185">Reference proteome</keyword>